<dbReference type="InterPro" id="IPR011545">
    <property type="entry name" value="DEAD/DEAH_box_helicase_dom"/>
</dbReference>
<keyword evidence="7 10" id="KW-0269">Exonuclease</keyword>
<evidence type="ECO:0000256" key="11">
    <source>
        <dbReference type="RuleBase" id="RU364106"/>
    </source>
</evidence>
<dbReference type="InterPro" id="IPR013520">
    <property type="entry name" value="Ribonucl_H"/>
</dbReference>
<dbReference type="InterPro" id="IPR006054">
    <property type="entry name" value="DnaQ"/>
</dbReference>
<dbReference type="GO" id="GO:0045004">
    <property type="term" value="P:DNA replication proofreading"/>
    <property type="evidence" value="ECO:0007669"/>
    <property type="project" value="TreeGrafter"/>
</dbReference>
<keyword evidence="2" id="KW-0548">Nucleotidyltransferase</keyword>
<dbReference type="InterPro" id="IPR006555">
    <property type="entry name" value="ATP-dep_Helicase_C"/>
</dbReference>
<dbReference type="InterPro" id="IPR027417">
    <property type="entry name" value="P-loop_NTPase"/>
</dbReference>
<dbReference type="SUPFAM" id="SSF53098">
    <property type="entry name" value="Ribonuclease H-like"/>
    <property type="match status" value="1"/>
</dbReference>
<dbReference type="InterPro" id="IPR014013">
    <property type="entry name" value="Helic_SF1/SF2_ATP-bd_DinG/Rad3"/>
</dbReference>
<dbReference type="GO" id="GO:0003677">
    <property type="term" value="F:DNA binding"/>
    <property type="evidence" value="ECO:0007669"/>
    <property type="project" value="InterPro"/>
</dbReference>
<dbReference type="GO" id="GO:0005829">
    <property type="term" value="C:cytosol"/>
    <property type="evidence" value="ECO:0007669"/>
    <property type="project" value="TreeGrafter"/>
</dbReference>
<keyword evidence="14" id="KW-1185">Reference proteome</keyword>
<proteinExistence type="inferred from homology"/>
<dbReference type="HAMAP" id="MF_02206">
    <property type="entry name" value="DinG_exonucl"/>
    <property type="match status" value="1"/>
</dbReference>
<evidence type="ECO:0000256" key="3">
    <source>
        <dbReference type="ARBA" id="ARBA00022705"/>
    </source>
</evidence>
<evidence type="ECO:0000256" key="6">
    <source>
        <dbReference type="ARBA" id="ARBA00022801"/>
    </source>
</evidence>
<evidence type="ECO:0000256" key="2">
    <source>
        <dbReference type="ARBA" id="ARBA00022695"/>
    </source>
</evidence>
<evidence type="ECO:0000313" key="13">
    <source>
        <dbReference type="EMBL" id="KRN95138.1"/>
    </source>
</evidence>
<dbReference type="EMBL" id="JQBX01000001">
    <property type="protein sequence ID" value="KRN95138.1"/>
    <property type="molecule type" value="Genomic_DNA"/>
</dbReference>
<dbReference type="Gene3D" id="3.40.50.300">
    <property type="entry name" value="P-loop containing nucleotide triphosphate hydrolases"/>
    <property type="match status" value="2"/>
</dbReference>
<dbReference type="SMART" id="SM00491">
    <property type="entry name" value="HELICc2"/>
    <property type="match status" value="1"/>
</dbReference>
<evidence type="ECO:0000256" key="8">
    <source>
        <dbReference type="ARBA" id="ARBA00022840"/>
    </source>
</evidence>
<evidence type="ECO:0000256" key="10">
    <source>
        <dbReference type="HAMAP-Rule" id="MF_02206"/>
    </source>
</evidence>
<dbReference type="InterPro" id="IPR012337">
    <property type="entry name" value="RNaseH-like_sf"/>
</dbReference>
<reference evidence="13 14" key="1">
    <citation type="journal article" date="2015" name="Genome Announc.">
        <title>Expanding the biotechnology potential of lactobacilli through comparative genomics of 213 strains and associated genera.</title>
        <authorList>
            <person name="Sun Z."/>
            <person name="Harris H.M."/>
            <person name="McCann A."/>
            <person name="Guo C."/>
            <person name="Argimon S."/>
            <person name="Zhang W."/>
            <person name="Yang X."/>
            <person name="Jeffery I.B."/>
            <person name="Cooney J.C."/>
            <person name="Kagawa T.F."/>
            <person name="Liu W."/>
            <person name="Song Y."/>
            <person name="Salvetti E."/>
            <person name="Wrobel A."/>
            <person name="Rasinkangas P."/>
            <person name="Parkhill J."/>
            <person name="Rea M.C."/>
            <person name="O'Sullivan O."/>
            <person name="Ritari J."/>
            <person name="Douillard F.P."/>
            <person name="Paul Ross R."/>
            <person name="Yang R."/>
            <person name="Briner A.E."/>
            <person name="Felis G.E."/>
            <person name="de Vos W.M."/>
            <person name="Barrangou R."/>
            <person name="Klaenhammer T.R."/>
            <person name="Caufield P.W."/>
            <person name="Cui Y."/>
            <person name="Zhang H."/>
            <person name="O'Toole P.W."/>
        </authorList>
    </citation>
    <scope>NUCLEOTIDE SEQUENCE [LARGE SCALE GENOMIC DNA]</scope>
    <source>
        <strain evidence="13 14">DSM 18001</strain>
    </source>
</reference>
<dbReference type="NCBIfam" id="TIGR01407">
    <property type="entry name" value="dinG_rel"/>
    <property type="match status" value="1"/>
</dbReference>
<dbReference type="Pfam" id="PF00270">
    <property type="entry name" value="DEAD"/>
    <property type="match status" value="1"/>
</dbReference>
<keyword evidence="6 10" id="KW-0378">Hydrolase</keyword>
<keyword evidence="8 10" id="KW-0067">ATP-binding</keyword>
<dbReference type="GO" id="GO:0004386">
    <property type="term" value="F:helicase activity"/>
    <property type="evidence" value="ECO:0007669"/>
    <property type="project" value="UniProtKB-KW"/>
</dbReference>
<dbReference type="STRING" id="331679.IV81_GL000020"/>
<evidence type="ECO:0000259" key="12">
    <source>
        <dbReference type="PROSITE" id="PS51193"/>
    </source>
</evidence>
<accession>A0A0R2L0D4</accession>
<dbReference type="PANTHER" id="PTHR30231">
    <property type="entry name" value="DNA POLYMERASE III SUBUNIT EPSILON"/>
    <property type="match status" value="1"/>
</dbReference>
<keyword evidence="1" id="KW-0808">Transferase</keyword>
<keyword evidence="5 10" id="KW-0547">Nucleotide-binding</keyword>
<dbReference type="SMART" id="SM00487">
    <property type="entry name" value="DEXDc"/>
    <property type="match status" value="1"/>
</dbReference>
<comment type="caution">
    <text evidence="13">The sequence shown here is derived from an EMBL/GenBank/DDBJ whole genome shotgun (WGS) entry which is preliminary data.</text>
</comment>
<feature type="domain" description="Helicase ATP-binding" evidence="12">
    <location>
        <begin position="248"/>
        <end position="543"/>
    </location>
</feature>
<dbReference type="SUPFAM" id="SSF52540">
    <property type="entry name" value="P-loop containing nucleoside triphosphate hydrolases"/>
    <property type="match status" value="1"/>
</dbReference>
<keyword evidence="9" id="KW-0239">DNA-directed DNA polymerase</keyword>
<evidence type="ECO:0000256" key="1">
    <source>
        <dbReference type="ARBA" id="ARBA00022679"/>
    </source>
</evidence>
<name>A0A0R2L0D4_9LACO</name>
<dbReference type="GO" id="GO:0008408">
    <property type="term" value="F:3'-5' exonuclease activity"/>
    <property type="evidence" value="ECO:0007669"/>
    <property type="project" value="UniProtKB-UniRule"/>
</dbReference>
<dbReference type="Pfam" id="PF00929">
    <property type="entry name" value="RNase_T"/>
    <property type="match status" value="1"/>
</dbReference>
<dbReference type="GO" id="GO:0016818">
    <property type="term" value="F:hydrolase activity, acting on acid anhydrides, in phosphorus-containing anhydrides"/>
    <property type="evidence" value="ECO:0007669"/>
    <property type="project" value="InterPro"/>
</dbReference>
<comment type="similarity">
    <text evidence="10 11">Belongs to the helicase family. DinG subfamily. Type 2 sub-subfamily.</text>
</comment>
<dbReference type="GO" id="GO:0003887">
    <property type="term" value="F:DNA-directed DNA polymerase activity"/>
    <property type="evidence" value="ECO:0007669"/>
    <property type="project" value="UniProtKB-KW"/>
</dbReference>
<dbReference type="SMART" id="SM00479">
    <property type="entry name" value="EXOIII"/>
    <property type="match status" value="1"/>
</dbReference>
<dbReference type="EC" id="3.1.-.-" evidence="10 11"/>
<dbReference type="AlphaFoldDB" id="A0A0R2L0D4"/>
<dbReference type="InterPro" id="IPR036397">
    <property type="entry name" value="RNaseH_sf"/>
</dbReference>
<evidence type="ECO:0000256" key="9">
    <source>
        <dbReference type="ARBA" id="ARBA00022932"/>
    </source>
</evidence>
<comment type="function">
    <text evidence="10 11">3'-5' exonuclease.</text>
</comment>
<organism evidence="13 14">
    <name type="scientific">Pediococcus stilesii</name>
    <dbReference type="NCBI Taxonomy" id="331679"/>
    <lineage>
        <taxon>Bacteria</taxon>
        <taxon>Bacillati</taxon>
        <taxon>Bacillota</taxon>
        <taxon>Bacilli</taxon>
        <taxon>Lactobacillales</taxon>
        <taxon>Lactobacillaceae</taxon>
        <taxon>Pediococcus</taxon>
    </lineage>
</organism>
<dbReference type="PROSITE" id="PS51193">
    <property type="entry name" value="HELICASE_ATP_BIND_2"/>
    <property type="match status" value="1"/>
</dbReference>
<dbReference type="InterPro" id="IPR014001">
    <property type="entry name" value="Helicase_ATP-bd"/>
</dbReference>
<sequence>MKKLRYAVVDLETTGTNYQGENRIIQIGCAFVENGEVVDTFQSKVNPQQPIPDAITKLTGISDDDVKNAPKFSDIAGEVYARLANTVFVAHNVDFDFPFLNQELIRSGYPELELKAVDTVSLSQIIFPYAKGYRLRDLTRYLNIEHLDPHSADSDAIATGHLLIQIQERLRVLPIVTLERLTNLGHDLPRSTGMLFDLALEDNKEHPQSLNPNLTVVNGIALRKMAGIQTGLQSDREKERYPHSKKDKVKLYDKKLEWRKTQASLMNYVYQQFTEDDARSSIVIEAPTGMGKTLGYLLPLSYIARDQKRQVVISVPTTILQSQVVAVGEQQLNAILKTPVQFAILKGSNNYLSLDLFLKQLESRNLSKESRLLAMKILVWLTQTTNGDLDEINHHIGFSNFIDHVRHPGGTSLNEQSAFFKNDFYRQAQKRLKFADFIVTNHIYLAHHSEKIANQDHHPLLVIDEAQHFIKDLTSTNQKYIDLNDLMMETHRLVSHLIMNRYHNLIQAVEHHPLAAFHIRRFANSLEKINTVITKVQQRLFDQFVVKNQQRLVPNQPGEIAIDNVVIEQLAQDQFHQITQELANTFIEMDTLDRYFKNRDLGDAVKDNWAQIKAYQSNLTKFYDALRQINDHHDKNIYWITVGPNHDAGSIRIGRGIVNTNEFYESKLVAFYEKILLIGGTLFVGHNRSYFLDQYGLNKSDAIVRSFNTGVNFEKQLDFEILETQFTLNSGVGNKEYEEFLAKNIMQLTDGINRQTLVLFNSLETIKNVYSILRQSNYPNTRRVLAQGIHGSKAKIIREFNDEENAILLGAASFWEGVDFPGDRLEYLIVTRLPFRSPDDKLVQFAAKKQPDVFRHFMLPDALLTFKQGLGRVIRNSDDSGAVVMLDNRILLRKYGKQFIGQLPNGVQANSGNLETVRKRIDNFFNNRQE</sequence>
<dbReference type="Proteomes" id="UP000051859">
    <property type="component" value="Unassembled WGS sequence"/>
</dbReference>
<keyword evidence="3" id="KW-0235">DNA replication</keyword>
<dbReference type="Gene3D" id="3.30.420.10">
    <property type="entry name" value="Ribonuclease H-like superfamily/Ribonuclease H"/>
    <property type="match status" value="1"/>
</dbReference>
<keyword evidence="13" id="KW-0347">Helicase</keyword>
<evidence type="ECO:0000256" key="4">
    <source>
        <dbReference type="ARBA" id="ARBA00022722"/>
    </source>
</evidence>
<dbReference type="Pfam" id="PF13307">
    <property type="entry name" value="Helicase_C_2"/>
    <property type="match status" value="1"/>
</dbReference>
<dbReference type="InterPro" id="IPR006310">
    <property type="entry name" value="DinG"/>
</dbReference>
<dbReference type="PATRIC" id="fig|331679.3.peg.21"/>
<evidence type="ECO:0000256" key="7">
    <source>
        <dbReference type="ARBA" id="ARBA00022839"/>
    </source>
</evidence>
<gene>
    <name evidence="10 11" type="primary">dinG</name>
    <name evidence="13" type="ORF">IV81_GL000020</name>
</gene>
<dbReference type="RefSeq" id="WP_057801088.1">
    <property type="nucleotide sequence ID" value="NZ_JQBX01000001.1"/>
</dbReference>
<dbReference type="FunFam" id="3.30.420.10:FF:000045">
    <property type="entry name" value="3'-5' exonuclease DinG"/>
    <property type="match status" value="1"/>
</dbReference>
<dbReference type="GO" id="GO:0005524">
    <property type="term" value="F:ATP binding"/>
    <property type="evidence" value="ECO:0007669"/>
    <property type="project" value="UniProtKB-UniRule"/>
</dbReference>
<keyword evidence="4 10" id="KW-0540">Nuclease</keyword>
<dbReference type="NCBIfam" id="TIGR00573">
    <property type="entry name" value="dnaq"/>
    <property type="match status" value="1"/>
</dbReference>
<evidence type="ECO:0000313" key="14">
    <source>
        <dbReference type="Proteomes" id="UP000051859"/>
    </source>
</evidence>
<protein>
    <recommendedName>
        <fullName evidence="10 11">3'-5' exonuclease DinG</fullName>
        <ecNumber evidence="10 11">3.1.-.-</ecNumber>
    </recommendedName>
</protein>
<feature type="binding site" evidence="10">
    <location>
        <begin position="286"/>
        <end position="293"/>
    </location>
    <ligand>
        <name>ATP</name>
        <dbReference type="ChEBI" id="CHEBI:30616"/>
    </ligand>
</feature>
<dbReference type="PANTHER" id="PTHR30231:SF41">
    <property type="entry name" value="DNA POLYMERASE III SUBUNIT EPSILON"/>
    <property type="match status" value="1"/>
</dbReference>
<dbReference type="CDD" id="cd06127">
    <property type="entry name" value="DEDDh"/>
    <property type="match status" value="1"/>
</dbReference>
<feature type="short sequence motif" description="DEAH box" evidence="10">
    <location>
        <begin position="464"/>
        <end position="467"/>
    </location>
</feature>
<evidence type="ECO:0000256" key="5">
    <source>
        <dbReference type="ARBA" id="ARBA00022741"/>
    </source>
</evidence>